<dbReference type="EMBL" id="BK032551">
    <property type="protein sequence ID" value="DAF47174.1"/>
    <property type="molecule type" value="Genomic_DNA"/>
</dbReference>
<sequence length="85" mass="9477">MSEAVIVALITGGLSLIGTFVSNNRTAQSMDAKLDKQQAVTETKLEELTREVRAHNNFAQRVPVLEEQMKVANHRIADLEKERGE</sequence>
<organism evidence="2">
    <name type="scientific">Caudovirales sp. ctTVN2</name>
    <dbReference type="NCBI Taxonomy" id="2827634"/>
    <lineage>
        <taxon>Viruses</taxon>
        <taxon>Duplodnaviria</taxon>
        <taxon>Heunggongvirae</taxon>
        <taxon>Uroviricota</taxon>
        <taxon>Caudoviricetes</taxon>
    </lineage>
</organism>
<evidence type="ECO:0000313" key="2">
    <source>
        <dbReference type="EMBL" id="DAF47174.1"/>
    </source>
</evidence>
<keyword evidence="1" id="KW-0812">Transmembrane</keyword>
<protein>
    <submittedName>
        <fullName evidence="2">Autophagy protein</fullName>
    </submittedName>
</protein>
<name>A0A8S5S8A9_9CAUD</name>
<feature type="transmembrane region" description="Helical" evidence="1">
    <location>
        <begin position="6"/>
        <end position="23"/>
    </location>
</feature>
<keyword evidence="1" id="KW-1133">Transmembrane helix</keyword>
<evidence type="ECO:0000256" key="1">
    <source>
        <dbReference type="SAM" id="Phobius"/>
    </source>
</evidence>
<keyword evidence="1" id="KW-0472">Membrane</keyword>
<proteinExistence type="predicted"/>
<reference evidence="2" key="1">
    <citation type="journal article" date="2021" name="Proc. Natl. Acad. Sci. U.S.A.">
        <title>A Catalog of Tens of Thousands of Viruses from Human Metagenomes Reveals Hidden Associations with Chronic Diseases.</title>
        <authorList>
            <person name="Tisza M.J."/>
            <person name="Buck C.B."/>
        </authorList>
    </citation>
    <scope>NUCLEOTIDE SEQUENCE</scope>
    <source>
        <strain evidence="2">CtTVN2</strain>
    </source>
</reference>
<accession>A0A8S5S8A9</accession>